<dbReference type="Pfam" id="PF03331">
    <property type="entry name" value="LpxC"/>
    <property type="match status" value="1"/>
</dbReference>
<keyword evidence="7 12" id="KW-0378">Hydrolase</keyword>
<dbReference type="EMBL" id="UOFU01000374">
    <property type="protein sequence ID" value="VAX04306.1"/>
    <property type="molecule type" value="Genomic_DNA"/>
</dbReference>
<comment type="catalytic activity">
    <reaction evidence="10">
        <text>a UDP-3-O-[(3R)-3-hydroxyacyl]-N-acetyl-alpha-D-glucosamine + H2O = a UDP-3-O-[(3R)-3-hydroxyacyl]-alpha-D-glucosamine + acetate</text>
        <dbReference type="Rhea" id="RHEA:67816"/>
        <dbReference type="ChEBI" id="CHEBI:15377"/>
        <dbReference type="ChEBI" id="CHEBI:30089"/>
        <dbReference type="ChEBI" id="CHEBI:137740"/>
        <dbReference type="ChEBI" id="CHEBI:173225"/>
        <dbReference type="EC" id="3.5.1.108"/>
    </reaction>
</comment>
<dbReference type="PANTHER" id="PTHR33694">
    <property type="entry name" value="UDP-3-O-ACYL-N-ACETYLGLUCOSAMINE DEACETYLASE 1, MITOCHONDRIAL-RELATED"/>
    <property type="match status" value="1"/>
</dbReference>
<keyword evidence="9" id="KW-0443">Lipid metabolism</keyword>
<dbReference type="GO" id="GO:0046872">
    <property type="term" value="F:metal ion binding"/>
    <property type="evidence" value="ECO:0007669"/>
    <property type="project" value="UniProtKB-KW"/>
</dbReference>
<dbReference type="Gene3D" id="3.30.1700.10">
    <property type="entry name" value="lpxc deacetylase, domain 2"/>
    <property type="match status" value="1"/>
</dbReference>
<dbReference type="InterPro" id="IPR011334">
    <property type="entry name" value="UDP-acyl_GlcNac_deAcase_C"/>
</dbReference>
<keyword evidence="8" id="KW-0862">Zinc</keyword>
<dbReference type="AlphaFoldDB" id="A0A3B1AEM9"/>
<dbReference type="HAMAP" id="MF_00388">
    <property type="entry name" value="LpxC"/>
    <property type="match status" value="1"/>
</dbReference>
<evidence type="ECO:0000256" key="6">
    <source>
        <dbReference type="ARBA" id="ARBA00022723"/>
    </source>
</evidence>
<evidence type="ECO:0000256" key="2">
    <source>
        <dbReference type="ARBA" id="ARBA00005002"/>
    </source>
</evidence>
<dbReference type="NCBIfam" id="TIGR00325">
    <property type="entry name" value="lpxC"/>
    <property type="match status" value="1"/>
</dbReference>
<dbReference type="GO" id="GO:0009245">
    <property type="term" value="P:lipid A biosynthetic process"/>
    <property type="evidence" value="ECO:0007669"/>
    <property type="project" value="UniProtKB-KW"/>
</dbReference>
<evidence type="ECO:0000256" key="4">
    <source>
        <dbReference type="ARBA" id="ARBA00022516"/>
    </source>
</evidence>
<evidence type="ECO:0000256" key="10">
    <source>
        <dbReference type="ARBA" id="ARBA00024535"/>
    </source>
</evidence>
<evidence type="ECO:0000313" key="12">
    <source>
        <dbReference type="EMBL" id="VAX04306.1"/>
    </source>
</evidence>
<dbReference type="Gene3D" id="3.30.230.20">
    <property type="entry name" value="lpxc deacetylase, domain 1"/>
    <property type="match status" value="1"/>
</dbReference>
<dbReference type="InterPro" id="IPR015870">
    <property type="entry name" value="UDP-acyl_N-AcGlcN_deAcase_N"/>
</dbReference>
<feature type="compositionally biased region" description="Polar residues" evidence="11">
    <location>
        <begin position="310"/>
        <end position="325"/>
    </location>
</feature>
<dbReference type="PANTHER" id="PTHR33694:SF1">
    <property type="entry name" value="UDP-3-O-ACYL-N-ACETYLGLUCOSAMINE DEACETYLASE 1, MITOCHONDRIAL-RELATED"/>
    <property type="match status" value="1"/>
</dbReference>
<proteinExistence type="inferred from homology"/>
<dbReference type="InterPro" id="IPR004463">
    <property type="entry name" value="UDP-acyl_GlcNac_deAcase"/>
</dbReference>
<accession>A0A3B1AEM9</accession>
<reference evidence="12" key="1">
    <citation type="submission" date="2018-06" db="EMBL/GenBank/DDBJ databases">
        <authorList>
            <person name="Zhirakovskaya E."/>
        </authorList>
    </citation>
    <scope>NUCLEOTIDE SEQUENCE</scope>
</reference>
<name>A0A3B1AEM9_9ZZZZ</name>
<keyword evidence="5" id="KW-0441">Lipid A biosynthesis</keyword>
<sequence length="325" mass="36124">MTQKQFIEQVNQKTLCHPVAYVGIGLHCGRKVSMVVRPAKANAGISFLRKDLPVDKGLIAARWHNVVGTEMSTTIGNEYGHAIDTVEHLMAALRGCGVDNALVEVDGPEVPIMDGSAEPFVAMIERVGLQEQSAPRNAIWIQRPIEVRDGDKYAILTPANTPRISVEIDFDHSVVGSQTLSVELVDEAFRRQVARARTFGFMNQIEALKKRGLIRGGSLYNAILVDGDRIVNESGLRYHDEFVRHKVLDCLGDLALAGVPILGHYHACKPGHELNSRLMHTLFEMRESWSYITVSAFNALKGQNERCGKQSRQNMNETPRMQASR</sequence>
<dbReference type="GO" id="GO:0016020">
    <property type="term" value="C:membrane"/>
    <property type="evidence" value="ECO:0007669"/>
    <property type="project" value="GOC"/>
</dbReference>
<keyword evidence="4" id="KW-0444">Lipid biosynthesis</keyword>
<gene>
    <name evidence="12" type="ORF">MNBD_GAMMA20-682</name>
</gene>
<evidence type="ECO:0000256" key="1">
    <source>
        <dbReference type="ARBA" id="ARBA00001947"/>
    </source>
</evidence>
<comment type="cofactor">
    <cofactor evidence="1">
        <name>Zn(2+)</name>
        <dbReference type="ChEBI" id="CHEBI:29105"/>
    </cofactor>
</comment>
<comment type="pathway">
    <text evidence="2">Glycolipid biosynthesis; lipid IV(A) biosynthesis; lipid IV(A) from (3R)-3-hydroxytetradecanoyl-[acyl-carrier-protein] and UDP-N-acetyl-alpha-D-glucosamine: step 2/6.</text>
</comment>
<organism evidence="12">
    <name type="scientific">hydrothermal vent metagenome</name>
    <dbReference type="NCBI Taxonomy" id="652676"/>
    <lineage>
        <taxon>unclassified sequences</taxon>
        <taxon>metagenomes</taxon>
        <taxon>ecological metagenomes</taxon>
    </lineage>
</organism>
<evidence type="ECO:0000256" key="5">
    <source>
        <dbReference type="ARBA" id="ARBA00022556"/>
    </source>
</evidence>
<evidence type="ECO:0000256" key="11">
    <source>
        <dbReference type="SAM" id="MobiDB-lite"/>
    </source>
</evidence>
<dbReference type="GO" id="GO:0103117">
    <property type="term" value="F:UDP-3-O-acyl-N-acetylglucosamine deacetylase activity"/>
    <property type="evidence" value="ECO:0007669"/>
    <property type="project" value="UniProtKB-EC"/>
</dbReference>
<feature type="region of interest" description="Disordered" evidence="11">
    <location>
        <begin position="305"/>
        <end position="325"/>
    </location>
</feature>
<protein>
    <recommendedName>
        <fullName evidence="3">UDP-3-O-acyl-N-acetylglucosamine deacetylase</fullName>
        <ecNumber evidence="3">3.5.1.108</ecNumber>
    </recommendedName>
</protein>
<dbReference type="SUPFAM" id="SSF54211">
    <property type="entry name" value="Ribosomal protein S5 domain 2-like"/>
    <property type="match status" value="2"/>
</dbReference>
<evidence type="ECO:0000256" key="9">
    <source>
        <dbReference type="ARBA" id="ARBA00023098"/>
    </source>
</evidence>
<evidence type="ECO:0000256" key="3">
    <source>
        <dbReference type="ARBA" id="ARBA00012745"/>
    </source>
</evidence>
<evidence type="ECO:0000256" key="8">
    <source>
        <dbReference type="ARBA" id="ARBA00022833"/>
    </source>
</evidence>
<dbReference type="InterPro" id="IPR020568">
    <property type="entry name" value="Ribosomal_Su5_D2-typ_SF"/>
</dbReference>
<evidence type="ECO:0000256" key="7">
    <source>
        <dbReference type="ARBA" id="ARBA00022801"/>
    </source>
</evidence>
<dbReference type="EC" id="3.5.1.108" evidence="3"/>
<dbReference type="UniPathway" id="UPA00359">
    <property type="reaction ID" value="UER00478"/>
</dbReference>
<keyword evidence="6" id="KW-0479">Metal-binding</keyword>